<evidence type="ECO:0000313" key="1">
    <source>
        <dbReference type="EMBL" id="KAJ1217817.1"/>
    </source>
</evidence>
<evidence type="ECO:0000313" key="2">
    <source>
        <dbReference type="Proteomes" id="UP001066276"/>
    </source>
</evidence>
<dbReference type="AlphaFoldDB" id="A0AAV7WYN9"/>
<sequence>MCDLPVDDSRCGTPPLSVHSSLGPGRSAAMLRHCGTAPRSMGATNRMPTQEGNVLIINRSLIQPLQLIRPPGPLTGDPAMWHPIQRRGCIPTAGCSNVPLLTTQAQCIPLVLETIVW</sequence>
<comment type="caution">
    <text evidence="1">The sequence shown here is derived from an EMBL/GenBank/DDBJ whole genome shotgun (WGS) entry which is preliminary data.</text>
</comment>
<reference evidence="1" key="1">
    <citation type="journal article" date="2022" name="bioRxiv">
        <title>Sequencing and chromosome-scale assembly of the giantPleurodeles waltlgenome.</title>
        <authorList>
            <person name="Brown T."/>
            <person name="Elewa A."/>
            <person name="Iarovenko S."/>
            <person name="Subramanian E."/>
            <person name="Araus A.J."/>
            <person name="Petzold A."/>
            <person name="Susuki M."/>
            <person name="Suzuki K.-i.T."/>
            <person name="Hayashi T."/>
            <person name="Toyoda A."/>
            <person name="Oliveira C."/>
            <person name="Osipova E."/>
            <person name="Leigh N.D."/>
            <person name="Simon A."/>
            <person name="Yun M.H."/>
        </authorList>
    </citation>
    <scope>NUCLEOTIDE SEQUENCE</scope>
    <source>
        <strain evidence="1">20211129_DDA</strain>
        <tissue evidence="1">Liver</tissue>
    </source>
</reference>
<dbReference type="EMBL" id="JANPWB010000001">
    <property type="protein sequence ID" value="KAJ1217817.1"/>
    <property type="molecule type" value="Genomic_DNA"/>
</dbReference>
<name>A0AAV7WYN9_PLEWA</name>
<accession>A0AAV7WYN9</accession>
<protein>
    <submittedName>
        <fullName evidence="1">Uncharacterized protein</fullName>
    </submittedName>
</protein>
<gene>
    <name evidence="1" type="ORF">NDU88_005404</name>
</gene>
<dbReference type="Proteomes" id="UP001066276">
    <property type="component" value="Chromosome 1_1"/>
</dbReference>
<keyword evidence="2" id="KW-1185">Reference proteome</keyword>
<proteinExistence type="predicted"/>
<organism evidence="1 2">
    <name type="scientific">Pleurodeles waltl</name>
    <name type="common">Iberian ribbed newt</name>
    <dbReference type="NCBI Taxonomy" id="8319"/>
    <lineage>
        <taxon>Eukaryota</taxon>
        <taxon>Metazoa</taxon>
        <taxon>Chordata</taxon>
        <taxon>Craniata</taxon>
        <taxon>Vertebrata</taxon>
        <taxon>Euteleostomi</taxon>
        <taxon>Amphibia</taxon>
        <taxon>Batrachia</taxon>
        <taxon>Caudata</taxon>
        <taxon>Salamandroidea</taxon>
        <taxon>Salamandridae</taxon>
        <taxon>Pleurodelinae</taxon>
        <taxon>Pleurodeles</taxon>
    </lineage>
</organism>